<evidence type="ECO:0000313" key="4">
    <source>
        <dbReference type="Proteomes" id="UP000193719"/>
    </source>
</evidence>
<dbReference type="Proteomes" id="UP000193719">
    <property type="component" value="Unassembled WGS sequence"/>
</dbReference>
<reference evidence="3 4" key="2">
    <citation type="submission" date="2016-08" db="EMBL/GenBank/DDBJ databases">
        <title>Pervasive Adenine N6-methylation of Active Genes in Fungi.</title>
        <authorList>
            <consortium name="DOE Joint Genome Institute"/>
            <person name="Mondo S.J."/>
            <person name="Dannebaum R.O."/>
            <person name="Kuo R.C."/>
            <person name="Labutti K."/>
            <person name="Haridas S."/>
            <person name="Kuo A."/>
            <person name="Salamov A."/>
            <person name="Ahrendt S.R."/>
            <person name="Lipzen A."/>
            <person name="Sullivan W."/>
            <person name="Andreopoulos W.B."/>
            <person name="Clum A."/>
            <person name="Lindquist E."/>
            <person name="Daum C."/>
            <person name="Ramamoorthy G.K."/>
            <person name="Gryganskyi A."/>
            <person name="Culley D."/>
            <person name="Magnuson J.K."/>
            <person name="James T.Y."/>
            <person name="O'Malley M.A."/>
            <person name="Stajich J.E."/>
            <person name="Spatafora J.W."/>
            <person name="Visel A."/>
            <person name="Grigoriev I.V."/>
        </authorList>
    </citation>
    <scope>NUCLEOTIDE SEQUENCE [LARGE SCALE GENOMIC DNA]</scope>
    <source>
        <strain evidence="4">finn</strain>
    </source>
</reference>
<comment type="caution">
    <text evidence="3">The sequence shown here is derived from an EMBL/GenBank/DDBJ whole genome shotgun (WGS) entry which is preliminary data.</text>
</comment>
<dbReference type="OrthoDB" id="10258312at2759"/>
<protein>
    <submittedName>
        <fullName evidence="3">Uncharacterized protein</fullName>
    </submittedName>
</protein>
<feature type="region of interest" description="Disordered" evidence="2">
    <location>
        <begin position="296"/>
        <end position="315"/>
    </location>
</feature>
<keyword evidence="4" id="KW-1185">Reference proteome</keyword>
<evidence type="ECO:0000256" key="2">
    <source>
        <dbReference type="SAM" id="MobiDB-lite"/>
    </source>
</evidence>
<feature type="compositionally biased region" description="Acidic residues" evidence="2">
    <location>
        <begin position="28"/>
        <end position="38"/>
    </location>
</feature>
<accession>A0A1Y1VD42</accession>
<sequence length="723" mass="83066">MISLDNDENDKENSKMKRLSFSSQSSYDSDDDNEDDLDNINKMYDINNYQDMGLDLDNEIEESLFGATSQQNFLLNMPLKEMQSISDKNSLHLDDLPKKKVDLSRFNKKKKNPGALLPLSNSSLINTNQFGNKHQKNIINSNILSSPLNKDTPNKTITNNNSTLTYNNNNMTPLSLTKLTKSSSNSNLNAFNLNQFKKNQSLEENIKKLNEDLQKKNDEIKKLKQKLSDSISSKSIEKSISEVISPQWNGTEKDKILQLAKKARNLTIALEKERGLNASLNNKLKQMETEGIKKKKELKKQNSNSELNELKQDKKNLKERLNQMTLKLEQERINNQKLTFEIRNTQRALVQEVGEDIPISKILDSNGGYIGRSQQIAMLKDKVNQLTRQLSNYVSLDETKGLNTKELKLDSRHRFDIKKKEIDRKITLEKAIKEIEELKNEKHNQKLKCDAVQARNKNLEKTMKDYKTKISVLISKTETDDKLIKALKQQLADLKKSPQNKLEGANLIKNNKSFETLRNLCNEQKSKIKFQEDKISSLSNQLKTIISSISLSDDNGSLIQKDKTCDNPHCHLIFSQFKAIYIENIKLNELKTVADKHIKELEEKLANSLTKSSKNEKDKNIYVINNNDNIEKIKEKLIIAKDENNALKSIIDANLKEKTEEIKIYQDMLKQTKQNFLKDIEIIKRNFSKVNPTVSSTSLQKDKDLTLLKASNNNYNNDIPTII</sequence>
<organism evidence="3 4">
    <name type="scientific">Piromyces finnis</name>
    <dbReference type="NCBI Taxonomy" id="1754191"/>
    <lineage>
        <taxon>Eukaryota</taxon>
        <taxon>Fungi</taxon>
        <taxon>Fungi incertae sedis</taxon>
        <taxon>Chytridiomycota</taxon>
        <taxon>Chytridiomycota incertae sedis</taxon>
        <taxon>Neocallimastigomycetes</taxon>
        <taxon>Neocallimastigales</taxon>
        <taxon>Neocallimastigaceae</taxon>
        <taxon>Piromyces</taxon>
    </lineage>
</organism>
<feature type="coiled-coil region" evidence="1">
    <location>
        <begin position="514"/>
        <end position="541"/>
    </location>
</feature>
<dbReference type="PANTHER" id="PTHR31935">
    <property type="entry name" value="COILED-COIL DOMAIN-CONTAINING PROTEIN 13"/>
    <property type="match status" value="1"/>
</dbReference>
<feature type="compositionally biased region" description="Acidic residues" evidence="2">
    <location>
        <begin position="1"/>
        <end position="10"/>
    </location>
</feature>
<feature type="coiled-coil region" evidence="1">
    <location>
        <begin position="376"/>
        <end position="476"/>
    </location>
</feature>
<dbReference type="EMBL" id="MCFH01000013">
    <property type="protein sequence ID" value="ORX53320.1"/>
    <property type="molecule type" value="Genomic_DNA"/>
</dbReference>
<dbReference type="STRING" id="1754191.A0A1Y1VD42"/>
<name>A0A1Y1VD42_9FUNG</name>
<feature type="region of interest" description="Disordered" evidence="2">
    <location>
        <begin position="1"/>
        <end position="39"/>
    </location>
</feature>
<feature type="coiled-coil region" evidence="1">
    <location>
        <begin position="587"/>
        <end position="675"/>
    </location>
</feature>
<dbReference type="AlphaFoldDB" id="A0A1Y1VD42"/>
<evidence type="ECO:0000256" key="1">
    <source>
        <dbReference type="SAM" id="Coils"/>
    </source>
</evidence>
<feature type="coiled-coil region" evidence="1">
    <location>
        <begin position="192"/>
        <end position="233"/>
    </location>
</feature>
<dbReference type="PANTHER" id="PTHR31935:SF1">
    <property type="entry name" value="COILED-COIL DOMAIN-CONTAINING PROTEIN 13"/>
    <property type="match status" value="1"/>
</dbReference>
<keyword evidence="1" id="KW-0175">Coiled coil</keyword>
<evidence type="ECO:0000313" key="3">
    <source>
        <dbReference type="EMBL" id="ORX53320.1"/>
    </source>
</evidence>
<dbReference type="InterPro" id="IPR038929">
    <property type="entry name" value="CCDC13"/>
</dbReference>
<gene>
    <name evidence="3" type="ORF">BCR36DRAFT_349132</name>
</gene>
<reference evidence="3 4" key="1">
    <citation type="submission" date="2016-08" db="EMBL/GenBank/DDBJ databases">
        <title>Genomes of anaerobic fungi encode conserved fungal cellulosomes for biomass hydrolysis.</title>
        <authorList>
            <consortium name="DOE Joint Genome Institute"/>
            <person name="Haitjema C.H."/>
            <person name="Gilmore S.P."/>
            <person name="Henske J.K."/>
            <person name="Solomon K.V."/>
            <person name="De Groot R."/>
            <person name="Kuo A."/>
            <person name="Mondo S.J."/>
            <person name="Salamov A.A."/>
            <person name="Labutti K."/>
            <person name="Zhao Z."/>
            <person name="Chiniquy J."/>
            <person name="Barry K."/>
            <person name="Brewer H.M."/>
            <person name="Purvine S.O."/>
            <person name="Wright A.T."/>
            <person name="Boxma B."/>
            <person name="Van Alen T."/>
            <person name="Hackstein J.H."/>
            <person name="Baker S.E."/>
            <person name="Grigoriev I.V."/>
            <person name="O'Malley M.A."/>
        </authorList>
    </citation>
    <scope>NUCLEOTIDE SEQUENCE [LARGE SCALE GENOMIC DNA]</scope>
    <source>
        <strain evidence="4">finn</strain>
    </source>
</reference>
<proteinExistence type="predicted"/>